<keyword evidence="11" id="KW-1185">Reference proteome</keyword>
<dbReference type="Gene3D" id="1.10.10.10">
    <property type="entry name" value="Winged helix-like DNA-binding domain superfamily/Winged helix DNA-binding domain"/>
    <property type="match status" value="1"/>
</dbReference>
<dbReference type="InterPro" id="IPR036388">
    <property type="entry name" value="WH-like_DNA-bd_sf"/>
</dbReference>
<accession>A0ABW4CGJ5</accession>
<comment type="function">
    <text evidence="7">Regulates arginine biosynthesis genes.</text>
</comment>
<dbReference type="PANTHER" id="PTHR34471">
    <property type="entry name" value="ARGININE REPRESSOR"/>
    <property type="match status" value="1"/>
</dbReference>
<comment type="caution">
    <text evidence="10">The sequence shown here is derived from an EMBL/GenBank/DDBJ whole genome shotgun (WGS) entry which is preliminary data.</text>
</comment>
<dbReference type="InterPro" id="IPR020900">
    <property type="entry name" value="Arg_repress_DNA-bd"/>
</dbReference>
<feature type="domain" description="Arginine repressor DNA-binding" evidence="8">
    <location>
        <begin position="1"/>
        <end position="69"/>
    </location>
</feature>
<evidence type="ECO:0000256" key="6">
    <source>
        <dbReference type="ARBA" id="ARBA00023163"/>
    </source>
</evidence>
<keyword evidence="6 7" id="KW-0804">Transcription</keyword>
<keyword evidence="3 7" id="KW-0963">Cytoplasm</keyword>
<evidence type="ECO:0000256" key="1">
    <source>
        <dbReference type="ARBA" id="ARBA00004496"/>
    </source>
</evidence>
<dbReference type="Pfam" id="PF02863">
    <property type="entry name" value="Arg_repressor_C"/>
    <property type="match status" value="1"/>
</dbReference>
<evidence type="ECO:0000256" key="4">
    <source>
        <dbReference type="ARBA" id="ARBA00023015"/>
    </source>
</evidence>
<dbReference type="Proteomes" id="UP001597196">
    <property type="component" value="Unassembled WGS sequence"/>
</dbReference>
<sequence>MQKNERQGHIRQLIQAEMIERQGDLVDRLNALGIPVTQATISRDIKDMQLVKVPTGTGHYRYSLPPEKQLAPLEKLRRTFGASYRSGETMAYFVALNMDPGTAPAIGTLIEQLRDARIFTVIAGDSTILIICHAAAQAAQLLAFFDEIAG</sequence>
<protein>
    <recommendedName>
        <fullName evidence="7">Arginine repressor</fullName>
    </recommendedName>
</protein>
<keyword evidence="4 7" id="KW-0805">Transcription regulation</keyword>
<gene>
    <name evidence="7" type="primary">argR</name>
    <name evidence="10" type="ORF">ACFQ4P_06655</name>
</gene>
<evidence type="ECO:0000256" key="3">
    <source>
        <dbReference type="ARBA" id="ARBA00022490"/>
    </source>
</evidence>
<dbReference type="InterPro" id="IPR036390">
    <property type="entry name" value="WH_DNA-bd_sf"/>
</dbReference>
<dbReference type="InterPro" id="IPR001669">
    <property type="entry name" value="Arg_repress"/>
</dbReference>
<dbReference type="PRINTS" id="PR01467">
    <property type="entry name" value="ARGREPRESSOR"/>
</dbReference>
<reference evidence="11" key="1">
    <citation type="journal article" date="2019" name="Int. J. Syst. Evol. Microbiol.">
        <title>The Global Catalogue of Microorganisms (GCM) 10K type strain sequencing project: providing services to taxonomists for standard genome sequencing and annotation.</title>
        <authorList>
            <consortium name="The Broad Institute Genomics Platform"/>
            <consortium name="The Broad Institute Genome Sequencing Center for Infectious Disease"/>
            <person name="Wu L."/>
            <person name="Ma J."/>
        </authorList>
    </citation>
    <scope>NUCLEOTIDE SEQUENCE [LARGE SCALE GENOMIC DNA]</scope>
    <source>
        <strain evidence="11">CCM 8980</strain>
    </source>
</reference>
<organism evidence="10 11">
    <name type="scientific">Lacticaseibacillus mingshuiensis</name>
    <dbReference type="NCBI Taxonomy" id="2799574"/>
    <lineage>
        <taxon>Bacteria</taxon>
        <taxon>Bacillati</taxon>
        <taxon>Bacillota</taxon>
        <taxon>Bacilli</taxon>
        <taxon>Lactobacillales</taxon>
        <taxon>Lactobacillaceae</taxon>
        <taxon>Lacticaseibacillus</taxon>
    </lineage>
</organism>
<name>A0ABW4CGJ5_9LACO</name>
<keyword evidence="5 7" id="KW-0238">DNA-binding</keyword>
<dbReference type="SUPFAM" id="SSF46785">
    <property type="entry name" value="Winged helix' DNA-binding domain"/>
    <property type="match status" value="1"/>
</dbReference>
<comment type="pathway">
    <text evidence="7">Amino-acid biosynthesis; L-arginine biosynthesis [regulation].</text>
</comment>
<keyword evidence="7" id="KW-0678">Repressor</keyword>
<comment type="similarity">
    <text evidence="2 7">Belongs to the ArgR family.</text>
</comment>
<evidence type="ECO:0000313" key="10">
    <source>
        <dbReference type="EMBL" id="MFD1429925.1"/>
    </source>
</evidence>
<evidence type="ECO:0000256" key="5">
    <source>
        <dbReference type="ARBA" id="ARBA00023125"/>
    </source>
</evidence>
<dbReference type="InterPro" id="IPR036251">
    <property type="entry name" value="Arg_repress_C_sf"/>
</dbReference>
<dbReference type="PANTHER" id="PTHR34471:SF1">
    <property type="entry name" value="ARGININE REPRESSOR"/>
    <property type="match status" value="1"/>
</dbReference>
<evidence type="ECO:0000256" key="7">
    <source>
        <dbReference type="HAMAP-Rule" id="MF_00173"/>
    </source>
</evidence>
<dbReference type="Gene3D" id="3.30.1360.40">
    <property type="match status" value="1"/>
</dbReference>
<dbReference type="EMBL" id="JBHTOC010000008">
    <property type="protein sequence ID" value="MFD1429925.1"/>
    <property type="molecule type" value="Genomic_DNA"/>
</dbReference>
<dbReference type="HAMAP" id="MF_00173">
    <property type="entry name" value="Arg_repressor"/>
    <property type="match status" value="1"/>
</dbReference>
<proteinExistence type="inferred from homology"/>
<evidence type="ECO:0000259" key="8">
    <source>
        <dbReference type="Pfam" id="PF01316"/>
    </source>
</evidence>
<dbReference type="SUPFAM" id="SSF55252">
    <property type="entry name" value="C-terminal domain of arginine repressor"/>
    <property type="match status" value="1"/>
</dbReference>
<dbReference type="InterPro" id="IPR020899">
    <property type="entry name" value="Arg_repress_C"/>
</dbReference>
<keyword evidence="7" id="KW-0055">Arginine biosynthesis</keyword>
<feature type="domain" description="Arginine repressor C-terminal" evidence="9">
    <location>
        <begin position="85"/>
        <end position="145"/>
    </location>
</feature>
<dbReference type="Pfam" id="PF01316">
    <property type="entry name" value="Arg_repressor"/>
    <property type="match status" value="1"/>
</dbReference>
<keyword evidence="7" id="KW-0028">Amino-acid biosynthesis</keyword>
<evidence type="ECO:0000256" key="2">
    <source>
        <dbReference type="ARBA" id="ARBA00008316"/>
    </source>
</evidence>
<dbReference type="RefSeq" id="WP_203628141.1">
    <property type="nucleotide sequence ID" value="NZ_BOLQ01000019.1"/>
</dbReference>
<evidence type="ECO:0000313" key="11">
    <source>
        <dbReference type="Proteomes" id="UP001597196"/>
    </source>
</evidence>
<comment type="subcellular location">
    <subcellularLocation>
        <location evidence="1 7">Cytoplasm</location>
    </subcellularLocation>
</comment>
<evidence type="ECO:0000259" key="9">
    <source>
        <dbReference type="Pfam" id="PF02863"/>
    </source>
</evidence>